<keyword evidence="3" id="KW-1185">Reference proteome</keyword>
<evidence type="ECO:0000313" key="2">
    <source>
        <dbReference type="EMBL" id="MBW0580191.1"/>
    </source>
</evidence>
<organism evidence="2 3">
    <name type="scientific">Austropuccinia psidii MF-1</name>
    <dbReference type="NCBI Taxonomy" id="1389203"/>
    <lineage>
        <taxon>Eukaryota</taxon>
        <taxon>Fungi</taxon>
        <taxon>Dikarya</taxon>
        <taxon>Basidiomycota</taxon>
        <taxon>Pucciniomycotina</taxon>
        <taxon>Pucciniomycetes</taxon>
        <taxon>Pucciniales</taxon>
        <taxon>Sphaerophragmiaceae</taxon>
        <taxon>Austropuccinia</taxon>
    </lineage>
</organism>
<reference evidence="2" key="1">
    <citation type="submission" date="2021-03" db="EMBL/GenBank/DDBJ databases">
        <title>Draft genome sequence of rust myrtle Austropuccinia psidii MF-1, a brazilian biotype.</title>
        <authorList>
            <person name="Quecine M.C."/>
            <person name="Pachon D.M.R."/>
            <person name="Bonatelli M.L."/>
            <person name="Correr F.H."/>
            <person name="Franceschini L.M."/>
            <person name="Leite T.F."/>
            <person name="Margarido G.R.A."/>
            <person name="Almeida C.A."/>
            <person name="Ferrarezi J.A."/>
            <person name="Labate C.A."/>
        </authorList>
    </citation>
    <scope>NUCLEOTIDE SEQUENCE</scope>
    <source>
        <strain evidence="2">MF-1</strain>
    </source>
</reference>
<evidence type="ECO:0000256" key="1">
    <source>
        <dbReference type="SAM" id="MobiDB-lite"/>
    </source>
</evidence>
<protein>
    <submittedName>
        <fullName evidence="2">Uncharacterized protein</fullName>
    </submittedName>
</protein>
<dbReference type="EMBL" id="AVOT02106922">
    <property type="protein sequence ID" value="MBW0580191.1"/>
    <property type="molecule type" value="Genomic_DNA"/>
</dbReference>
<dbReference type="Proteomes" id="UP000765509">
    <property type="component" value="Unassembled WGS sequence"/>
</dbReference>
<name>A0A9Q3Q043_9BASI</name>
<gene>
    <name evidence="2" type="ORF">O181_119906</name>
</gene>
<comment type="caution">
    <text evidence="2">The sequence shown here is derived from an EMBL/GenBank/DDBJ whole genome shotgun (WGS) entry which is preliminary data.</text>
</comment>
<dbReference type="AlphaFoldDB" id="A0A9Q3Q043"/>
<proteinExistence type="predicted"/>
<accession>A0A9Q3Q043</accession>
<sequence length="202" mass="22804">MLTRPHRPPNETPTLPAHLHPHHSIRFHTPALTIFMLTWCTPDSTYPYARGVPSRHAPNTTYPYACVVPSQHAPDTTYACEVPSRMLPHHLSLLSRSASRHAPDTTYACVVPSRHAPDTTYAHREPPDMLATPLFLTLVEWLPTCSRHDLSLRFHTTSIGYGGLLAYTMHAITKICWWPSLPTGPKGKLVSIFTMFWLCFKS</sequence>
<feature type="region of interest" description="Disordered" evidence="1">
    <location>
        <begin position="1"/>
        <end position="21"/>
    </location>
</feature>
<evidence type="ECO:0000313" key="3">
    <source>
        <dbReference type="Proteomes" id="UP000765509"/>
    </source>
</evidence>